<evidence type="ECO:0000313" key="2">
    <source>
        <dbReference type="EMBL" id="AEF85739.1"/>
    </source>
</evidence>
<evidence type="ECO:0000256" key="1">
    <source>
        <dbReference type="SAM" id="Phobius"/>
    </source>
</evidence>
<protein>
    <submittedName>
        <fullName evidence="2">Uncharacterized protein</fullName>
    </submittedName>
</protein>
<proteinExistence type="predicted"/>
<keyword evidence="1" id="KW-0472">Membrane</keyword>
<reference evidence="2 3" key="2">
    <citation type="journal article" date="2011" name="ISME J.">
        <title>RNA-seq reveals cooperative metabolic interactions between two termite-gut spirochete species in co-culture.</title>
        <authorList>
            <person name="Rosenthal A.Z."/>
            <person name="Matson E.G."/>
            <person name="Eldar A."/>
            <person name="Leadbetter J.R."/>
        </authorList>
    </citation>
    <scope>NUCLEOTIDE SEQUENCE [LARGE SCALE GENOMIC DNA]</scope>
    <source>
        <strain evidence="3">ATCC BAA-887 / DSM 12427 / ZAS-2</strain>
    </source>
</reference>
<reference evidence="3" key="1">
    <citation type="submission" date="2009-12" db="EMBL/GenBank/DDBJ databases">
        <title>Complete sequence of Treponema primitia strain ZAS-2.</title>
        <authorList>
            <person name="Tetu S.G."/>
            <person name="Matson E."/>
            <person name="Ren Q."/>
            <person name="Seshadri R."/>
            <person name="Elbourne L."/>
            <person name="Hassan K.A."/>
            <person name="Durkin A."/>
            <person name="Radune D."/>
            <person name="Mohamoud Y."/>
            <person name="Shay R."/>
            <person name="Jin S."/>
            <person name="Zhang X."/>
            <person name="Lucey K."/>
            <person name="Ballor N.R."/>
            <person name="Ottesen E."/>
            <person name="Rosenthal R."/>
            <person name="Allen A."/>
            <person name="Leadbetter J.R."/>
            <person name="Paulsen I.T."/>
        </authorList>
    </citation>
    <scope>NUCLEOTIDE SEQUENCE [LARGE SCALE GENOMIC DNA]</scope>
    <source>
        <strain evidence="3">ATCC BAA-887 / DSM 12427 / ZAS-2</strain>
    </source>
</reference>
<organism evidence="2 3">
    <name type="scientific">Treponema primitia (strain ATCC BAA-887 / DSM 12427 / ZAS-2)</name>
    <dbReference type="NCBI Taxonomy" id="545694"/>
    <lineage>
        <taxon>Bacteria</taxon>
        <taxon>Pseudomonadati</taxon>
        <taxon>Spirochaetota</taxon>
        <taxon>Spirochaetia</taxon>
        <taxon>Spirochaetales</taxon>
        <taxon>Treponemataceae</taxon>
        <taxon>Treponema</taxon>
    </lineage>
</organism>
<dbReference type="EMBL" id="CP001843">
    <property type="protein sequence ID" value="AEF85739.1"/>
    <property type="molecule type" value="Genomic_DNA"/>
</dbReference>
<name>F5YP02_TREPZ</name>
<keyword evidence="1" id="KW-0812">Transmembrane</keyword>
<gene>
    <name evidence="2" type="ordered locus">TREPR_0002</name>
</gene>
<dbReference type="KEGG" id="tpi:TREPR_0002"/>
<feature type="transmembrane region" description="Helical" evidence="1">
    <location>
        <begin position="7"/>
        <end position="30"/>
    </location>
</feature>
<accession>F5YP02</accession>
<dbReference type="AlphaFoldDB" id="F5YP02"/>
<keyword evidence="1" id="KW-1133">Transmembrane helix</keyword>
<sequence length="379" mass="44191">MNISSKRWCIVFIAFSIITMGIIMSVNYFIDPYGYFSDVPPRKDSGDGLVLRNAKLSYIRNHSILYDGFIIGGSRAGVIDPKPVSIYTGLSFYNLFFTGGYQEDYERSIDFLIENTAVKNIFLQIHGREIINGRSLFQHIYAVDSNIPSKIRYYRTILLSDCSTPILNYIIKRDNYPIKNNGMINYFEVFYDPSQKEGMQYVNQKFVNNFREREEYIFIEKSKDDFPDLEYTLDSLVRIRNKCAENNIALTLIVCPSSVLALSGIESPIFWEFLKRVSSITGFYNFNGYSKYNFNPYNYTDETHYRNEVADKMLRIIFNQETPPDDDWGIFLTPENIDEYLERRKNEYYGLKKIYETTGEIPLGDMTDSSFIPLSKGNF</sequence>
<dbReference type="STRING" id="545694.TREPR_0002"/>
<dbReference type="Proteomes" id="UP000009223">
    <property type="component" value="Chromosome"/>
</dbReference>
<dbReference type="HOGENOM" id="CLU_729448_0_0_12"/>
<evidence type="ECO:0000313" key="3">
    <source>
        <dbReference type="Proteomes" id="UP000009223"/>
    </source>
</evidence>
<keyword evidence="3" id="KW-1185">Reference proteome</keyword>